<gene>
    <name evidence="1" type="ORF">GWK63_03655</name>
</gene>
<dbReference type="InterPro" id="IPR009531">
    <property type="entry name" value="DUF1150"/>
</dbReference>
<dbReference type="GeneID" id="85021242"/>
<dbReference type="RefSeq" id="WP_007399191.1">
    <property type="nucleotide sequence ID" value="NZ_CALMTF010000129.1"/>
</dbReference>
<sequence length="86" mass="9199">MRVTTQNGRVLLQNDPETVAGPHAVTAGELRGLGMETVAYIRAVEMEGQGAFAIHAADGTPLAVTDDHETAVRAILQHEMMLVPLH</sequence>
<name>A0A181C886_9PROT</name>
<accession>A0A181C886</accession>
<dbReference type="Proteomes" id="UP000502533">
    <property type="component" value="Chromosome"/>
</dbReference>
<dbReference type="AlphaFoldDB" id="A0A181C886"/>
<dbReference type="KEGG" id="kre:GWK63_03655"/>
<dbReference type="Pfam" id="PF06620">
    <property type="entry name" value="DUF1150"/>
    <property type="match status" value="1"/>
</dbReference>
<protein>
    <submittedName>
        <fullName evidence="1">DUF1150 family protein</fullName>
    </submittedName>
</protein>
<proteinExistence type="predicted"/>
<keyword evidence="2" id="KW-1185">Reference proteome</keyword>
<dbReference type="EMBL" id="CP050139">
    <property type="protein sequence ID" value="QIP34700.1"/>
    <property type="molecule type" value="Genomic_DNA"/>
</dbReference>
<evidence type="ECO:0000313" key="1">
    <source>
        <dbReference type="EMBL" id="QIP34700.1"/>
    </source>
</evidence>
<evidence type="ECO:0000313" key="2">
    <source>
        <dbReference type="Proteomes" id="UP000502533"/>
    </source>
</evidence>
<organism evidence="1 2">
    <name type="scientific">Komagataeibacter rhaeticus</name>
    <dbReference type="NCBI Taxonomy" id="215221"/>
    <lineage>
        <taxon>Bacteria</taxon>
        <taxon>Pseudomonadati</taxon>
        <taxon>Pseudomonadota</taxon>
        <taxon>Alphaproteobacteria</taxon>
        <taxon>Acetobacterales</taxon>
        <taxon>Acetobacteraceae</taxon>
        <taxon>Komagataeibacter</taxon>
    </lineage>
</organism>
<reference evidence="1 2" key="1">
    <citation type="submission" date="2020-03" db="EMBL/GenBank/DDBJ databases">
        <title>Isolation of cellulose-producing strains, genome characterization and application of the synthesized cellulose films as an economical and sustainable material for piezoelectric sensor construction.</title>
        <authorList>
            <person name="Mangayil R.K."/>
        </authorList>
    </citation>
    <scope>NUCLEOTIDE SEQUENCE [LARGE SCALE GENOMIC DNA]</scope>
    <source>
        <strain evidence="1 2">ENS 9a1a</strain>
    </source>
</reference>